<evidence type="ECO:0000256" key="2">
    <source>
        <dbReference type="ARBA" id="ARBA00005974"/>
    </source>
</evidence>
<evidence type="ECO:0000256" key="4">
    <source>
        <dbReference type="ARBA" id="ARBA00022692"/>
    </source>
</evidence>
<dbReference type="Pfam" id="PF03820">
    <property type="entry name" value="SFXNs"/>
    <property type="match status" value="1"/>
</dbReference>
<reference evidence="10 11" key="1">
    <citation type="journal article" date="2016" name="Mol. Biol. Evol.">
        <title>Comparative Genomics of Early-Diverging Mushroom-Forming Fungi Provides Insights into the Origins of Lignocellulose Decay Capabilities.</title>
        <authorList>
            <person name="Nagy L.G."/>
            <person name="Riley R."/>
            <person name="Tritt A."/>
            <person name="Adam C."/>
            <person name="Daum C."/>
            <person name="Floudas D."/>
            <person name="Sun H."/>
            <person name="Yadav J.S."/>
            <person name="Pangilinan J."/>
            <person name="Larsson K.H."/>
            <person name="Matsuura K."/>
            <person name="Barry K."/>
            <person name="Labutti K."/>
            <person name="Kuo R."/>
            <person name="Ohm R.A."/>
            <person name="Bhattacharya S.S."/>
            <person name="Shirouzu T."/>
            <person name="Yoshinaga Y."/>
            <person name="Martin F.M."/>
            <person name="Grigoriev I.V."/>
            <person name="Hibbett D.S."/>
        </authorList>
    </citation>
    <scope>NUCLEOTIDE SEQUENCE [LARGE SCALE GENOMIC DNA]</scope>
    <source>
        <strain evidence="10 11">HHB12733</strain>
    </source>
</reference>
<evidence type="ECO:0000256" key="1">
    <source>
        <dbReference type="ARBA" id="ARBA00004225"/>
    </source>
</evidence>
<evidence type="ECO:0000313" key="11">
    <source>
        <dbReference type="Proteomes" id="UP000076842"/>
    </source>
</evidence>
<dbReference type="GO" id="GO:0015075">
    <property type="term" value="F:monoatomic ion transmembrane transporter activity"/>
    <property type="evidence" value="ECO:0007669"/>
    <property type="project" value="InterPro"/>
</dbReference>
<comment type="subcellular location">
    <subcellularLocation>
        <location evidence="1">Mitochondrion membrane</location>
        <topology evidence="1">Multi-pass membrane protein</topology>
    </subcellularLocation>
</comment>
<dbReference type="AlphaFoldDB" id="A0A165FYX6"/>
<dbReference type="GO" id="GO:0006865">
    <property type="term" value="P:amino acid transport"/>
    <property type="evidence" value="ECO:0007669"/>
    <property type="project" value="UniProtKB-KW"/>
</dbReference>
<dbReference type="OrthoDB" id="6608471at2759"/>
<dbReference type="PANTHER" id="PTHR11153">
    <property type="entry name" value="SIDEROFLEXIN"/>
    <property type="match status" value="1"/>
</dbReference>
<dbReference type="GO" id="GO:1990542">
    <property type="term" value="P:mitochondrial transmembrane transport"/>
    <property type="evidence" value="ECO:0007669"/>
    <property type="project" value="TreeGrafter"/>
</dbReference>
<evidence type="ECO:0000313" key="10">
    <source>
        <dbReference type="EMBL" id="KZT57386.1"/>
    </source>
</evidence>
<gene>
    <name evidence="10" type="ORF">CALCODRAFT_483200</name>
</gene>
<accession>A0A165FYX6</accession>
<keyword evidence="5" id="KW-0029">Amino-acid transport</keyword>
<name>A0A165FYX6_9BASI</name>
<keyword evidence="3" id="KW-0813">Transport</keyword>
<keyword evidence="11" id="KW-1185">Reference proteome</keyword>
<sequence length="338" mass="36737">MATASAPGLVDLAAPQHDLNTYTGRLQHFFTVTSPVTLFTSRAELLHAQDTVKKYNAELQAQRQRPVLVAPEERQTFWKAQQLVQSSIHPDTGEPVFLPFRLSAFVPTNLIICAGMLMPNPSLRSVIFWQWANQSLNVGVNFANANKSMPMSMGEVGVAYVAACATSVGIAVSLTRVVPRLRVFAPATRALLAQFVPFVSVATAGVVNISCMRWKEIRDGVDVYRMKKRDDDGGVEKEVVGKSRIAGTLAVAQTAASRVATNIPTLIIPPLLMSRLRFANTPRGRLLQNATQLTVIGLCLALFLPPAVAIFPQQAVVNGKSLEKEFADEGPLTFNKGL</sequence>
<keyword evidence="7" id="KW-0496">Mitochondrion</keyword>
<dbReference type="STRING" id="1353952.A0A165FYX6"/>
<evidence type="ECO:0000256" key="7">
    <source>
        <dbReference type="ARBA" id="ARBA00023128"/>
    </source>
</evidence>
<evidence type="ECO:0000256" key="8">
    <source>
        <dbReference type="ARBA" id="ARBA00023136"/>
    </source>
</evidence>
<evidence type="ECO:0000256" key="9">
    <source>
        <dbReference type="SAM" id="Phobius"/>
    </source>
</evidence>
<dbReference type="InParanoid" id="A0A165FYX6"/>
<keyword evidence="4 9" id="KW-0812">Transmembrane</keyword>
<evidence type="ECO:0000256" key="5">
    <source>
        <dbReference type="ARBA" id="ARBA00022970"/>
    </source>
</evidence>
<dbReference type="GO" id="GO:0005743">
    <property type="term" value="C:mitochondrial inner membrane"/>
    <property type="evidence" value="ECO:0007669"/>
    <property type="project" value="TreeGrafter"/>
</dbReference>
<feature type="transmembrane region" description="Helical" evidence="9">
    <location>
        <begin position="293"/>
        <end position="311"/>
    </location>
</feature>
<keyword evidence="8 9" id="KW-0472">Membrane</keyword>
<proteinExistence type="inferred from homology"/>
<organism evidence="10 11">
    <name type="scientific">Calocera cornea HHB12733</name>
    <dbReference type="NCBI Taxonomy" id="1353952"/>
    <lineage>
        <taxon>Eukaryota</taxon>
        <taxon>Fungi</taxon>
        <taxon>Dikarya</taxon>
        <taxon>Basidiomycota</taxon>
        <taxon>Agaricomycotina</taxon>
        <taxon>Dacrymycetes</taxon>
        <taxon>Dacrymycetales</taxon>
        <taxon>Dacrymycetaceae</taxon>
        <taxon>Calocera</taxon>
    </lineage>
</organism>
<comment type="similarity">
    <text evidence="2">Belongs to the sideroflexin family.</text>
</comment>
<evidence type="ECO:0000256" key="3">
    <source>
        <dbReference type="ARBA" id="ARBA00022448"/>
    </source>
</evidence>
<feature type="transmembrane region" description="Helical" evidence="9">
    <location>
        <begin position="157"/>
        <end position="178"/>
    </location>
</feature>
<keyword evidence="6 9" id="KW-1133">Transmembrane helix</keyword>
<evidence type="ECO:0000256" key="6">
    <source>
        <dbReference type="ARBA" id="ARBA00022989"/>
    </source>
</evidence>
<protein>
    <submittedName>
        <fullName evidence="10">Tricarboxylate/iron carrier</fullName>
    </submittedName>
</protein>
<dbReference type="PANTHER" id="PTHR11153:SF6">
    <property type="entry name" value="SIDEROFLEXIN-5"/>
    <property type="match status" value="1"/>
</dbReference>
<dbReference type="InterPro" id="IPR004686">
    <property type="entry name" value="Mtc"/>
</dbReference>
<dbReference type="FunCoup" id="A0A165FYX6">
    <property type="interactions" value="85"/>
</dbReference>
<feature type="transmembrane region" description="Helical" evidence="9">
    <location>
        <begin position="190"/>
        <end position="209"/>
    </location>
</feature>
<dbReference type="EMBL" id="KV423964">
    <property type="protein sequence ID" value="KZT57386.1"/>
    <property type="molecule type" value="Genomic_DNA"/>
</dbReference>
<dbReference type="Proteomes" id="UP000076842">
    <property type="component" value="Unassembled WGS sequence"/>
</dbReference>